<dbReference type="SUPFAM" id="SSF46626">
    <property type="entry name" value="Cytochrome c"/>
    <property type="match status" value="1"/>
</dbReference>
<evidence type="ECO:0000256" key="1">
    <source>
        <dbReference type="ARBA" id="ARBA00022617"/>
    </source>
</evidence>
<dbReference type="Pfam" id="PF13442">
    <property type="entry name" value="Cytochrome_CBB3"/>
    <property type="match status" value="1"/>
</dbReference>
<feature type="domain" description="PA14" evidence="6">
    <location>
        <begin position="151"/>
        <end position="298"/>
    </location>
</feature>
<evidence type="ECO:0000259" key="6">
    <source>
        <dbReference type="PROSITE" id="PS51820"/>
    </source>
</evidence>
<dbReference type="Gene3D" id="1.10.760.10">
    <property type="entry name" value="Cytochrome c-like domain"/>
    <property type="match status" value="1"/>
</dbReference>
<dbReference type="InterPro" id="IPR036909">
    <property type="entry name" value="Cyt_c-like_dom_sf"/>
</dbReference>
<accession>A0ABT7PDA9</accession>
<evidence type="ECO:0000313" key="7">
    <source>
        <dbReference type="EMBL" id="MDM4014485.1"/>
    </source>
</evidence>
<evidence type="ECO:0000256" key="4">
    <source>
        <dbReference type="PROSITE-ProRule" id="PRU00433"/>
    </source>
</evidence>
<organism evidence="7 8">
    <name type="scientific">Roseiconus lacunae</name>
    <dbReference type="NCBI Taxonomy" id="2605694"/>
    <lineage>
        <taxon>Bacteria</taxon>
        <taxon>Pseudomonadati</taxon>
        <taxon>Planctomycetota</taxon>
        <taxon>Planctomycetia</taxon>
        <taxon>Pirellulales</taxon>
        <taxon>Pirellulaceae</taxon>
        <taxon>Roseiconus</taxon>
    </lineage>
</organism>
<dbReference type="RefSeq" id="WP_289162225.1">
    <property type="nucleotide sequence ID" value="NZ_JASZZN010000002.1"/>
</dbReference>
<dbReference type="Pfam" id="PF07691">
    <property type="entry name" value="PA14"/>
    <property type="match status" value="1"/>
</dbReference>
<dbReference type="PROSITE" id="PS51820">
    <property type="entry name" value="PA14"/>
    <property type="match status" value="1"/>
</dbReference>
<sequence length="788" mass="89110">MFALVFLIAGPQAANAQDAPVAEEQVDGIQDPAKADQASRGAKIYAEQCLSCHGENGRGGTDGYSDPLVGDASIGQLAEVIADTMPEEDPDLCVGEDAKAVAEYIYESFYSEAAQLRNRPPQTAFSRLTARQLQQSLADLYTHFYSSPWVENKRGLSASYFDSNRWDNKKLKVERIDPVIDFDFGRDAPVEGVDPKEFYIHWSGSLNIVHSGRYEIIVHSTCSMKLRLGHQDEVLINNHVQSEGKTEFRKTLNLLGGRQYPIYIDFTQRKRKTEQPPAEFSLRWVPPGGAEQVIPNDNLIPGGFPSSFALQTKLPPDDRSYGYDRGTRVDRGWDDAVTKAAFEFGTVAGKRLWPQYRRKHRGESDENRDRLRGFLTELATVAFRGELDESARQLYVDDQLEAAEDDQIAILRSCLLIIKSPRFLYPDTNTDRSPDRRVAATLSLILHDSLPSDQWLLTHIEKGNFKLDQPNAENRVRQIAQRLANDPRLGGKAMAMFFDWLDIDPTAEVTKDQDLYAGFDRKLTMQLRQSLQQQLQDIFWSEESDYRQLFLRNWNYTNADLAAFYGQAFEPKEPPGAGEMVPSMPNDEQTFGVLTHPMITSHLSYFETTSPIHRGVFLIRRVLGRTLRPPNEAFTPLDPDLHPDLTTRQRIELQTGEQSCQVCHQKINSLGFALENFDAVGRFRSIEKGSPIDASGSYVTRLDEYVEFQSAGDLARFLANNEDAQRAFVERAFEYFVKQPVAAFGPDTIDKLTRGFQESQLNMRALIVEIAVLVAMKESTEEMTHEAT</sequence>
<feature type="domain" description="Cytochrome c" evidence="5">
    <location>
        <begin position="36"/>
        <end position="109"/>
    </location>
</feature>
<proteinExistence type="predicted"/>
<dbReference type="EMBL" id="JASZZN010000002">
    <property type="protein sequence ID" value="MDM4014485.1"/>
    <property type="molecule type" value="Genomic_DNA"/>
</dbReference>
<keyword evidence="1 4" id="KW-0349">Heme</keyword>
<evidence type="ECO:0000256" key="2">
    <source>
        <dbReference type="ARBA" id="ARBA00022723"/>
    </source>
</evidence>
<dbReference type="InterPro" id="IPR037524">
    <property type="entry name" value="PA14/GLEYA"/>
</dbReference>
<comment type="caution">
    <text evidence="7">The sequence shown here is derived from an EMBL/GenBank/DDBJ whole genome shotgun (WGS) entry which is preliminary data.</text>
</comment>
<dbReference type="Pfam" id="PF07631">
    <property type="entry name" value="PSD4"/>
    <property type="match status" value="1"/>
</dbReference>
<keyword evidence="3 4" id="KW-0408">Iron</keyword>
<keyword evidence="8" id="KW-1185">Reference proteome</keyword>
<dbReference type="InterPro" id="IPR013039">
    <property type="entry name" value="DUF1588"/>
</dbReference>
<evidence type="ECO:0000259" key="5">
    <source>
        <dbReference type="PROSITE" id="PS51007"/>
    </source>
</evidence>
<dbReference type="PROSITE" id="PS51007">
    <property type="entry name" value="CYTC"/>
    <property type="match status" value="1"/>
</dbReference>
<dbReference type="InterPro" id="IPR011658">
    <property type="entry name" value="PA14_dom"/>
</dbReference>
<keyword evidence="2 4" id="KW-0479">Metal-binding</keyword>
<dbReference type="InterPro" id="IPR009056">
    <property type="entry name" value="Cyt_c-like_dom"/>
</dbReference>
<dbReference type="Pfam" id="PF07627">
    <property type="entry name" value="PSCyt3"/>
    <property type="match status" value="1"/>
</dbReference>
<name>A0ABT7PDA9_9BACT</name>
<dbReference type="InterPro" id="IPR011478">
    <property type="entry name" value="DUF1585"/>
</dbReference>
<gene>
    <name evidence="7" type="ORF">QTN89_03505</name>
</gene>
<dbReference type="Pfam" id="PF07624">
    <property type="entry name" value="PSD2"/>
    <property type="match status" value="1"/>
</dbReference>
<dbReference type="Proteomes" id="UP001239462">
    <property type="component" value="Unassembled WGS sequence"/>
</dbReference>
<evidence type="ECO:0000313" key="8">
    <source>
        <dbReference type="Proteomes" id="UP001239462"/>
    </source>
</evidence>
<dbReference type="Gene3D" id="3.90.182.10">
    <property type="entry name" value="Toxin - Anthrax Protective Antigen,domain 1"/>
    <property type="match status" value="1"/>
</dbReference>
<reference evidence="7 8" key="1">
    <citation type="submission" date="2023-06" db="EMBL/GenBank/DDBJ databases">
        <title>Roseiconus lacunae JC819 isolated from Gulf of Mannar region, Tamil Nadu.</title>
        <authorList>
            <person name="Pk S."/>
            <person name="Ch S."/>
            <person name="Ch V.R."/>
        </authorList>
    </citation>
    <scope>NUCLEOTIDE SEQUENCE [LARGE SCALE GENOMIC DNA]</scope>
    <source>
        <strain evidence="7 8">JC819</strain>
    </source>
</reference>
<dbReference type="InterPro" id="IPR013042">
    <property type="entry name" value="DUF1592"/>
</dbReference>
<dbReference type="SMART" id="SM00758">
    <property type="entry name" value="PA14"/>
    <property type="match status" value="1"/>
</dbReference>
<protein>
    <submittedName>
        <fullName evidence="7">DUF1588 domain-containing protein</fullName>
    </submittedName>
</protein>
<evidence type="ECO:0000256" key="3">
    <source>
        <dbReference type="ARBA" id="ARBA00023004"/>
    </source>
</evidence>
<dbReference type="SUPFAM" id="SSF56988">
    <property type="entry name" value="Anthrax protective antigen"/>
    <property type="match status" value="1"/>
</dbReference>